<dbReference type="Proteomes" id="UP000247099">
    <property type="component" value="Unassembled WGS sequence"/>
</dbReference>
<gene>
    <name evidence="1" type="ORF">DDZ13_00605</name>
</gene>
<evidence type="ECO:0000313" key="2">
    <source>
        <dbReference type="Proteomes" id="UP000247099"/>
    </source>
</evidence>
<sequence>MNQENRKETLRSPNLGVDPFQMMGPCVAFQAMQGIASLSAIYFMAPPCVALGAKHGAKGEI</sequence>
<dbReference type="InParanoid" id="A0A317ZIQ3"/>
<proteinExistence type="predicted"/>
<dbReference type="EMBL" id="QHJQ01000001">
    <property type="protein sequence ID" value="PXA05400.1"/>
    <property type="molecule type" value="Genomic_DNA"/>
</dbReference>
<accession>A0A317ZIQ3</accession>
<protein>
    <submittedName>
        <fullName evidence="1">Uncharacterized protein</fullName>
    </submittedName>
</protein>
<keyword evidence="2" id="KW-1185">Reference proteome</keyword>
<reference evidence="1 2" key="1">
    <citation type="submission" date="2018-05" db="EMBL/GenBank/DDBJ databases">
        <title>Coraliomargarita sinensis sp. nov., isolated from a marine solar saltern.</title>
        <authorList>
            <person name="Zhou L.Y."/>
        </authorList>
    </citation>
    <scope>NUCLEOTIDE SEQUENCE [LARGE SCALE GENOMIC DNA]</scope>
    <source>
        <strain evidence="1 2">WN38</strain>
    </source>
</reference>
<comment type="caution">
    <text evidence="1">The sequence shown here is derived from an EMBL/GenBank/DDBJ whole genome shotgun (WGS) entry which is preliminary data.</text>
</comment>
<organism evidence="1 2">
    <name type="scientific">Coraliomargarita sinensis</name>
    <dbReference type="NCBI Taxonomy" id="2174842"/>
    <lineage>
        <taxon>Bacteria</taxon>
        <taxon>Pseudomonadati</taxon>
        <taxon>Verrucomicrobiota</taxon>
        <taxon>Opitutia</taxon>
        <taxon>Puniceicoccales</taxon>
        <taxon>Coraliomargaritaceae</taxon>
        <taxon>Coraliomargarita</taxon>
    </lineage>
</organism>
<dbReference type="AlphaFoldDB" id="A0A317ZIQ3"/>
<name>A0A317ZIQ3_9BACT</name>
<evidence type="ECO:0000313" key="1">
    <source>
        <dbReference type="EMBL" id="PXA05400.1"/>
    </source>
</evidence>